<keyword evidence="2" id="KW-1185">Reference proteome</keyword>
<dbReference type="eggNOG" id="ENOG502QSP3">
    <property type="taxonomic scope" value="Eukaryota"/>
</dbReference>
<dbReference type="PANTHER" id="PTHR16231:SF4">
    <property type="entry name" value="COMM DOMAIN-CONTAINING PROTEIN 4"/>
    <property type="match status" value="1"/>
</dbReference>
<reference evidence="2" key="1">
    <citation type="submission" date="2007-12" db="EMBL/GenBank/DDBJ databases">
        <title>Annotation of Entamoeba dispar SAW760.</title>
        <authorList>
            <person name="Lorenzi H."/>
            <person name="Inman J."/>
            <person name="Schobel S."/>
            <person name="Amedeo P."/>
            <person name="Caler E."/>
        </authorList>
    </citation>
    <scope>NUCLEOTIDE SEQUENCE [LARGE SCALE GENOMIC DNA]</scope>
    <source>
        <strain evidence="2">ATCC PRA-260 / SAW760</strain>
    </source>
</reference>
<dbReference type="OrthoDB" id="284322at2759"/>
<dbReference type="AlphaFoldDB" id="B0ELQ0"/>
<dbReference type="VEuPathDB" id="AmoebaDB:EDI_231830"/>
<gene>
    <name evidence="1" type="ORF">EDI_231830</name>
</gene>
<dbReference type="Pfam" id="PF21672">
    <property type="entry name" value="COMM_HN"/>
    <property type="match status" value="1"/>
</dbReference>
<dbReference type="RefSeq" id="XP_001739086.1">
    <property type="nucleotide sequence ID" value="XM_001739034.1"/>
</dbReference>
<dbReference type="Proteomes" id="UP000008076">
    <property type="component" value="Unassembled WGS sequence"/>
</dbReference>
<dbReference type="KEGG" id="edi:EDI_231830"/>
<accession>B0ELQ0</accession>
<evidence type="ECO:0000313" key="2">
    <source>
        <dbReference type="Proteomes" id="UP000008076"/>
    </source>
</evidence>
<dbReference type="InterPro" id="IPR047155">
    <property type="entry name" value="COMMD4/6/7/8"/>
</dbReference>
<sequence length="198" mass="23247">MKFQFCGGLNVPDWLLKEIGTVQRLNNEEVKEISIEIINNMIKKEGFNKKEFNSICERRKLTESDLRGIITTLRFILCSAAQYDISSERLLEEELEIGIDIEIAETISKIYEEYKEHLQRILIQKTIKLPHIQNIQEIEYNIIKKDEITNENIKPYIIIHIITQINSFDLIIQENQIKEMILSIKTAIKIMKKGLNNN</sequence>
<proteinExistence type="predicted"/>
<dbReference type="PANTHER" id="PTHR16231">
    <property type="entry name" value="COMM DOMAIN-CONTAINING PROTEIN 4-8 FAMILY MEMBER"/>
    <property type="match status" value="1"/>
</dbReference>
<organism evidence="2">
    <name type="scientific">Entamoeba dispar (strain ATCC PRA-260 / SAW760)</name>
    <dbReference type="NCBI Taxonomy" id="370354"/>
    <lineage>
        <taxon>Eukaryota</taxon>
        <taxon>Amoebozoa</taxon>
        <taxon>Evosea</taxon>
        <taxon>Archamoebae</taxon>
        <taxon>Mastigamoebida</taxon>
        <taxon>Entamoebidae</taxon>
        <taxon>Entamoeba</taxon>
    </lineage>
</organism>
<name>B0ELQ0_ENTDS</name>
<dbReference type="GeneID" id="5884204"/>
<dbReference type="EMBL" id="DS549903">
    <property type="protein sequence ID" value="EDR24550.1"/>
    <property type="molecule type" value="Genomic_DNA"/>
</dbReference>
<evidence type="ECO:0000313" key="1">
    <source>
        <dbReference type="EMBL" id="EDR24550.1"/>
    </source>
</evidence>
<dbReference type="OMA" id="RDCPDWL"/>
<protein>
    <submittedName>
        <fullName evidence="1">COMM domain-containing protein, putative</fullName>
    </submittedName>
</protein>